<protein>
    <submittedName>
        <fullName evidence="3">VOC family protein</fullName>
    </submittedName>
</protein>
<keyword evidence="4" id="KW-1185">Reference proteome</keyword>
<dbReference type="Proteomes" id="UP001589788">
    <property type="component" value="Unassembled WGS sequence"/>
</dbReference>
<dbReference type="PANTHER" id="PTHR43048:SF3">
    <property type="entry name" value="METHYLMALONYL-COA EPIMERASE, MITOCHONDRIAL"/>
    <property type="match status" value="1"/>
</dbReference>
<dbReference type="RefSeq" id="WP_377790578.1">
    <property type="nucleotide sequence ID" value="NZ_JBHLYQ010000180.1"/>
</dbReference>
<comment type="caution">
    <text evidence="3">The sequence shown here is derived from an EMBL/GenBank/DDBJ whole genome shotgun (WGS) entry which is preliminary data.</text>
</comment>
<keyword evidence="1" id="KW-0479">Metal-binding</keyword>
<dbReference type="PROSITE" id="PS51819">
    <property type="entry name" value="VOC"/>
    <property type="match status" value="1"/>
</dbReference>
<dbReference type="Gene3D" id="3.10.180.10">
    <property type="entry name" value="2,3-Dihydroxybiphenyl 1,2-Dioxygenase, domain 1"/>
    <property type="match status" value="1"/>
</dbReference>
<name>A0ABV6C5D2_9ACTN</name>
<gene>
    <name evidence="3" type="ORF">ACFFRE_12195</name>
</gene>
<evidence type="ECO:0000259" key="2">
    <source>
        <dbReference type="PROSITE" id="PS51819"/>
    </source>
</evidence>
<dbReference type="InterPro" id="IPR037523">
    <property type="entry name" value="VOC_core"/>
</dbReference>
<dbReference type="Pfam" id="PF13669">
    <property type="entry name" value="Glyoxalase_4"/>
    <property type="match status" value="1"/>
</dbReference>
<dbReference type="PANTHER" id="PTHR43048">
    <property type="entry name" value="METHYLMALONYL-COA EPIMERASE"/>
    <property type="match status" value="1"/>
</dbReference>
<reference evidence="3 4" key="1">
    <citation type="submission" date="2024-09" db="EMBL/GenBank/DDBJ databases">
        <authorList>
            <person name="Sun Q."/>
            <person name="Mori K."/>
        </authorList>
    </citation>
    <scope>NUCLEOTIDE SEQUENCE [LARGE SCALE GENOMIC DNA]</scope>
    <source>
        <strain evidence="3 4">JCM 15389</strain>
    </source>
</reference>
<dbReference type="InterPro" id="IPR029068">
    <property type="entry name" value="Glyas_Bleomycin-R_OHBP_Dase"/>
</dbReference>
<organism evidence="3 4">
    <name type="scientific">Aciditerrimonas ferrireducens</name>
    <dbReference type="NCBI Taxonomy" id="667306"/>
    <lineage>
        <taxon>Bacteria</taxon>
        <taxon>Bacillati</taxon>
        <taxon>Actinomycetota</taxon>
        <taxon>Acidimicrobiia</taxon>
        <taxon>Acidimicrobiales</taxon>
        <taxon>Acidimicrobiaceae</taxon>
        <taxon>Aciditerrimonas</taxon>
    </lineage>
</organism>
<evidence type="ECO:0000313" key="3">
    <source>
        <dbReference type="EMBL" id="MFC0082891.1"/>
    </source>
</evidence>
<dbReference type="InterPro" id="IPR051785">
    <property type="entry name" value="MMCE/EMCE_epimerase"/>
</dbReference>
<feature type="non-terminal residue" evidence="3">
    <location>
        <position position="227"/>
    </location>
</feature>
<sequence>MADAPALSSFAVLDHVAVALPRWQDGWPRYVSQLGGRWSSGAEASGFAPSQLRFANDARLELLAPHQPEANPFLATFLARSGPGIHHLTFKVANLDEALRRAEAVGLQPVDVNRSQPDWQEAFLRPSEAQGIVVQLAQASGSWSSPPPPGFPTPAEPPAAFLGLVHAVADLGAARRLFQDLLEGSPVAELHGPGWQALELAWAGPLRLRLVAAEPTGAPPAEAAEAA</sequence>
<evidence type="ECO:0000256" key="1">
    <source>
        <dbReference type="ARBA" id="ARBA00022723"/>
    </source>
</evidence>
<dbReference type="SUPFAM" id="SSF54593">
    <property type="entry name" value="Glyoxalase/Bleomycin resistance protein/Dihydroxybiphenyl dioxygenase"/>
    <property type="match status" value="1"/>
</dbReference>
<evidence type="ECO:0000313" key="4">
    <source>
        <dbReference type="Proteomes" id="UP001589788"/>
    </source>
</evidence>
<feature type="domain" description="VOC" evidence="2">
    <location>
        <begin position="12"/>
        <end position="139"/>
    </location>
</feature>
<proteinExistence type="predicted"/>
<dbReference type="EMBL" id="JBHLYQ010000180">
    <property type="protein sequence ID" value="MFC0082891.1"/>
    <property type="molecule type" value="Genomic_DNA"/>
</dbReference>
<accession>A0ABV6C5D2</accession>